<reference evidence="7 8" key="1">
    <citation type="submission" date="2019-02" db="EMBL/GenBank/DDBJ databases">
        <title>Deep-cultivation of Planctomycetes and their phenomic and genomic characterization uncovers novel biology.</title>
        <authorList>
            <person name="Wiegand S."/>
            <person name="Jogler M."/>
            <person name="Boedeker C."/>
            <person name="Pinto D."/>
            <person name="Vollmers J."/>
            <person name="Rivas-Marin E."/>
            <person name="Kohn T."/>
            <person name="Peeters S.H."/>
            <person name="Heuer A."/>
            <person name="Rast P."/>
            <person name="Oberbeckmann S."/>
            <person name="Bunk B."/>
            <person name="Jeske O."/>
            <person name="Meyerdierks A."/>
            <person name="Storesund J.E."/>
            <person name="Kallscheuer N."/>
            <person name="Luecker S."/>
            <person name="Lage O.M."/>
            <person name="Pohl T."/>
            <person name="Merkel B.J."/>
            <person name="Hornburger P."/>
            <person name="Mueller R.-W."/>
            <person name="Bruemmer F."/>
            <person name="Labrenz M."/>
            <person name="Spormann A.M."/>
            <person name="Op den Camp H."/>
            <person name="Overmann J."/>
            <person name="Amann R."/>
            <person name="Jetten M.S.M."/>
            <person name="Mascher T."/>
            <person name="Medema M.H."/>
            <person name="Devos D.P."/>
            <person name="Kaster A.-K."/>
            <person name="Ovreas L."/>
            <person name="Rohde M."/>
            <person name="Galperin M.Y."/>
            <person name="Jogler C."/>
        </authorList>
    </citation>
    <scope>NUCLEOTIDE SEQUENCE [LARGE SCALE GENOMIC DNA]</scope>
    <source>
        <strain evidence="7 8">I41</strain>
    </source>
</reference>
<dbReference type="InterPro" id="IPR051337">
    <property type="entry name" value="OPA_Antiporter"/>
</dbReference>
<feature type="transmembrane region" description="Helical" evidence="5">
    <location>
        <begin position="379"/>
        <end position="400"/>
    </location>
</feature>
<evidence type="ECO:0000313" key="8">
    <source>
        <dbReference type="Proteomes" id="UP000317909"/>
    </source>
</evidence>
<keyword evidence="3 5" id="KW-1133">Transmembrane helix</keyword>
<evidence type="ECO:0000256" key="2">
    <source>
        <dbReference type="ARBA" id="ARBA00022692"/>
    </source>
</evidence>
<dbReference type="EMBL" id="CP036339">
    <property type="protein sequence ID" value="QDT74157.1"/>
    <property type="molecule type" value="Genomic_DNA"/>
</dbReference>
<dbReference type="PIRSF" id="PIRSF002808">
    <property type="entry name" value="Hexose_phosphate_transp"/>
    <property type="match status" value="1"/>
</dbReference>
<dbReference type="GO" id="GO:0035435">
    <property type="term" value="P:phosphate ion transmembrane transport"/>
    <property type="evidence" value="ECO:0007669"/>
    <property type="project" value="TreeGrafter"/>
</dbReference>
<evidence type="ECO:0000256" key="4">
    <source>
        <dbReference type="ARBA" id="ARBA00023136"/>
    </source>
</evidence>
<dbReference type="RefSeq" id="WP_145433942.1">
    <property type="nucleotide sequence ID" value="NZ_CP036339.1"/>
</dbReference>
<feature type="transmembrane region" description="Helical" evidence="5">
    <location>
        <begin position="184"/>
        <end position="203"/>
    </location>
</feature>
<feature type="transmembrane region" description="Helical" evidence="5">
    <location>
        <begin position="345"/>
        <end position="367"/>
    </location>
</feature>
<evidence type="ECO:0000256" key="5">
    <source>
        <dbReference type="SAM" id="Phobius"/>
    </source>
</evidence>
<protein>
    <submittedName>
        <fullName evidence="7">Regulatory protein UhpC</fullName>
    </submittedName>
</protein>
<organism evidence="7 8">
    <name type="scientific">Lacipirellula limnantheis</name>
    <dbReference type="NCBI Taxonomy" id="2528024"/>
    <lineage>
        <taxon>Bacteria</taxon>
        <taxon>Pseudomonadati</taxon>
        <taxon>Planctomycetota</taxon>
        <taxon>Planctomycetia</taxon>
        <taxon>Pirellulales</taxon>
        <taxon>Lacipirellulaceae</taxon>
        <taxon>Lacipirellula</taxon>
    </lineage>
</organism>
<dbReference type="OrthoDB" id="9766638at2"/>
<gene>
    <name evidence="7" type="primary">uhpC</name>
    <name evidence="7" type="ORF">I41_33520</name>
</gene>
<feature type="transmembrane region" description="Helical" evidence="5">
    <location>
        <begin position="322"/>
        <end position="339"/>
    </location>
</feature>
<dbReference type="InterPro" id="IPR036259">
    <property type="entry name" value="MFS_trans_sf"/>
</dbReference>
<feature type="transmembrane region" description="Helical" evidence="5">
    <location>
        <begin position="288"/>
        <end position="310"/>
    </location>
</feature>
<dbReference type="PANTHER" id="PTHR43826">
    <property type="entry name" value="GLUCOSE-6-PHOSPHATE EXCHANGER SLC37A4"/>
    <property type="match status" value="1"/>
</dbReference>
<evidence type="ECO:0000259" key="6">
    <source>
        <dbReference type="PROSITE" id="PS50850"/>
    </source>
</evidence>
<dbReference type="GO" id="GO:0016020">
    <property type="term" value="C:membrane"/>
    <property type="evidence" value="ECO:0007669"/>
    <property type="project" value="InterPro"/>
</dbReference>
<keyword evidence="2 5" id="KW-0812">Transmembrane</keyword>
<feature type="transmembrane region" description="Helical" evidence="5">
    <location>
        <begin position="412"/>
        <end position="432"/>
    </location>
</feature>
<dbReference type="GO" id="GO:0061513">
    <property type="term" value="F:glucose 6-phosphate:phosphate antiporter activity"/>
    <property type="evidence" value="ECO:0007669"/>
    <property type="project" value="TreeGrafter"/>
</dbReference>
<comment type="subcellular location">
    <subcellularLocation>
        <location evidence="1">Endomembrane system</location>
        <topology evidence="1">Multi-pass membrane protein</topology>
    </subcellularLocation>
</comment>
<evidence type="ECO:0000313" key="7">
    <source>
        <dbReference type="EMBL" id="QDT74157.1"/>
    </source>
</evidence>
<keyword evidence="4 5" id="KW-0472">Membrane</keyword>
<sequence>MNPRYERWRWITFGVTWLIYATFYFTRQAFGVAKVALGDDSRVSLSREDLGYIDSAFLVTYMLGQFLFGPLGDRFGPRRILLFGLTLSVVAAVATGFCTTFLGFIAFSILQGVAQSSGWSNVNKTMSSWFSLRERGRVIGWWCTHYTVGAAVALPFAGWMMTLFGSPGTDVDGQPRIVPYWPAAFWGCATVVAVVGVVAWFLLRSRPEDVALPPIEDYHGEPKSLLEEEIEEGEVAPDGSWKLVGDVLASPTIWMLASSYFFIKLARYSFIFWGTMFVAEAVKSDPFTSALIAAAMQVGGVVGVIGCGYVSDRVFQSRRAPAAVLSLLSAAAIMCAGLWEINDPYIMAGFFFLVGVFLFGPDSVISATASMDFGTKRGAGTATGIVNGIGSIGGILGGILPAKLTTGGNWTALFAVLLIGLTISACLLAPLWRTKPPTA</sequence>
<dbReference type="Gene3D" id="1.20.1250.20">
    <property type="entry name" value="MFS general substrate transporter like domains"/>
    <property type="match status" value="2"/>
</dbReference>
<feature type="transmembrane region" description="Helical" evidence="5">
    <location>
        <begin position="12"/>
        <end position="30"/>
    </location>
</feature>
<dbReference type="Pfam" id="PF07690">
    <property type="entry name" value="MFS_1"/>
    <property type="match status" value="1"/>
</dbReference>
<dbReference type="InterPro" id="IPR020846">
    <property type="entry name" value="MFS_dom"/>
</dbReference>
<dbReference type="PROSITE" id="PS50850">
    <property type="entry name" value="MFS"/>
    <property type="match status" value="1"/>
</dbReference>
<dbReference type="SUPFAM" id="SSF103473">
    <property type="entry name" value="MFS general substrate transporter"/>
    <property type="match status" value="1"/>
</dbReference>
<feature type="domain" description="Major facilitator superfamily (MFS) profile" evidence="6">
    <location>
        <begin position="12"/>
        <end position="438"/>
    </location>
</feature>
<feature type="transmembrane region" description="Helical" evidence="5">
    <location>
        <begin position="50"/>
        <end position="68"/>
    </location>
</feature>
<feature type="transmembrane region" description="Helical" evidence="5">
    <location>
        <begin position="143"/>
        <end position="164"/>
    </location>
</feature>
<feature type="transmembrane region" description="Helical" evidence="5">
    <location>
        <begin position="265"/>
        <end position="282"/>
    </location>
</feature>
<dbReference type="KEGG" id="llh:I41_33520"/>
<dbReference type="GO" id="GO:0012505">
    <property type="term" value="C:endomembrane system"/>
    <property type="evidence" value="ECO:0007669"/>
    <property type="project" value="UniProtKB-SubCell"/>
</dbReference>
<accession>A0A517U0J8</accession>
<dbReference type="InterPro" id="IPR011701">
    <property type="entry name" value="MFS"/>
</dbReference>
<evidence type="ECO:0000256" key="3">
    <source>
        <dbReference type="ARBA" id="ARBA00022989"/>
    </source>
</evidence>
<dbReference type="AlphaFoldDB" id="A0A517U0J8"/>
<name>A0A517U0J8_9BACT</name>
<evidence type="ECO:0000256" key="1">
    <source>
        <dbReference type="ARBA" id="ARBA00004127"/>
    </source>
</evidence>
<dbReference type="InterPro" id="IPR000849">
    <property type="entry name" value="Sugar_P_transporter"/>
</dbReference>
<dbReference type="Proteomes" id="UP000317909">
    <property type="component" value="Chromosome"/>
</dbReference>
<keyword evidence="8" id="KW-1185">Reference proteome</keyword>
<dbReference type="PANTHER" id="PTHR43826:SF3">
    <property type="entry name" value="GLUCOSE-6-PHOSPHATE EXCHANGER SLC37A4"/>
    <property type="match status" value="1"/>
</dbReference>
<proteinExistence type="predicted"/>